<keyword evidence="5 9" id="KW-0040">ANK repeat</keyword>
<evidence type="ECO:0000256" key="8">
    <source>
        <dbReference type="ARBA" id="ARBA00030802"/>
    </source>
</evidence>
<dbReference type="InterPro" id="IPR002110">
    <property type="entry name" value="Ankyrin_rpt"/>
</dbReference>
<dbReference type="Pfam" id="PF12796">
    <property type="entry name" value="Ank_2"/>
    <property type="match status" value="1"/>
</dbReference>
<keyword evidence="11" id="KW-1185">Reference proteome</keyword>
<keyword evidence="6" id="KW-0539">Nucleus</keyword>
<evidence type="ECO:0000256" key="7">
    <source>
        <dbReference type="ARBA" id="ARBA00030621"/>
    </source>
</evidence>
<evidence type="ECO:0000256" key="3">
    <source>
        <dbReference type="ARBA" id="ARBA00022553"/>
    </source>
</evidence>
<evidence type="ECO:0000256" key="4">
    <source>
        <dbReference type="ARBA" id="ARBA00022737"/>
    </source>
</evidence>
<evidence type="ECO:0000256" key="6">
    <source>
        <dbReference type="ARBA" id="ARBA00023242"/>
    </source>
</evidence>
<evidence type="ECO:0000313" key="11">
    <source>
        <dbReference type="Proteomes" id="UP001497392"/>
    </source>
</evidence>
<sequence>MSLFHGCFFPRKATKGSATKKQTAYDRGILEDRWKQYDNLSKESTWGQAAAPGVIHITSKAQEEVKESPMRRTFSKHGLEETWDFYQETQGPKTLESMPEAEQKSFLALLAAAADGNVTKLTELLKQPHYAKHINSTDEEQRTALILAIEGNHVEALPLLIAAGADVNHTVDEEDSPLHLAIRYSQNSAAILLAQQSGITINAKNEDGWTPLHEACCLGLADVVEALLKHGADAQARCTDGTTPLHKAARAGNKAAVAMLIKAGADVSAVDKNGLEPLDVALDEAIADLLQGWGNDSPKADVDAGQARKEYEKRWQDFSSSTAGDAGLKQKLAYIDIPWPLDEFASNGQLVSVVFAGTLGQVEWRRRLRTELLRWHPDKFQARFGAALLEADRERVMQRVQAICEVLNAAQPLS</sequence>
<dbReference type="PROSITE" id="PS50088">
    <property type="entry name" value="ANK_REPEAT"/>
    <property type="match status" value="3"/>
</dbReference>
<dbReference type="Pfam" id="PF00023">
    <property type="entry name" value="Ank"/>
    <property type="match status" value="1"/>
</dbReference>
<comment type="caution">
    <text evidence="10">The sequence shown here is derived from an EMBL/GenBank/DDBJ whole genome shotgun (WGS) entry which is preliminary data.</text>
</comment>
<feature type="repeat" description="ANK" evidence="9">
    <location>
        <begin position="207"/>
        <end position="239"/>
    </location>
</feature>
<keyword evidence="4" id="KW-0677">Repeat</keyword>
<accession>A0ABP1FJY2</accession>
<name>A0ABP1FJY2_9CHLO</name>
<keyword evidence="3" id="KW-0597">Phosphoprotein</keyword>
<dbReference type="SMART" id="SM00248">
    <property type="entry name" value="ANK"/>
    <property type="match status" value="4"/>
</dbReference>
<evidence type="ECO:0000256" key="2">
    <source>
        <dbReference type="ARBA" id="ARBA00014259"/>
    </source>
</evidence>
<dbReference type="PANTHER" id="PTHR15263:SF1">
    <property type="entry name" value="NF-KAPPA-B INHIBITOR-LIKE PROTEIN 1"/>
    <property type="match status" value="1"/>
</dbReference>
<evidence type="ECO:0000313" key="10">
    <source>
        <dbReference type="EMBL" id="CAL5220265.1"/>
    </source>
</evidence>
<dbReference type="InterPro" id="IPR036770">
    <property type="entry name" value="Ankyrin_rpt-contain_sf"/>
</dbReference>
<dbReference type="EMBL" id="CAXHTA020000003">
    <property type="protein sequence ID" value="CAL5220265.1"/>
    <property type="molecule type" value="Genomic_DNA"/>
</dbReference>
<organism evidence="10 11">
    <name type="scientific">Coccomyxa viridis</name>
    <dbReference type="NCBI Taxonomy" id="1274662"/>
    <lineage>
        <taxon>Eukaryota</taxon>
        <taxon>Viridiplantae</taxon>
        <taxon>Chlorophyta</taxon>
        <taxon>core chlorophytes</taxon>
        <taxon>Trebouxiophyceae</taxon>
        <taxon>Trebouxiophyceae incertae sedis</taxon>
        <taxon>Coccomyxaceae</taxon>
        <taxon>Coccomyxa</taxon>
    </lineage>
</organism>
<dbReference type="PANTHER" id="PTHR15263">
    <property type="entry name" value="I-KAPPA-B-LIKE PROTEIN IKBL"/>
    <property type="match status" value="1"/>
</dbReference>
<proteinExistence type="predicted"/>
<dbReference type="InterPro" id="IPR038753">
    <property type="entry name" value="NFKBIL1"/>
</dbReference>
<feature type="repeat" description="ANK" evidence="9">
    <location>
        <begin position="240"/>
        <end position="272"/>
    </location>
</feature>
<evidence type="ECO:0000256" key="9">
    <source>
        <dbReference type="PROSITE-ProRule" id="PRU00023"/>
    </source>
</evidence>
<evidence type="ECO:0000256" key="5">
    <source>
        <dbReference type="ARBA" id="ARBA00023043"/>
    </source>
</evidence>
<evidence type="ECO:0000256" key="1">
    <source>
        <dbReference type="ARBA" id="ARBA00004123"/>
    </source>
</evidence>
<dbReference type="Proteomes" id="UP001497392">
    <property type="component" value="Unassembled WGS sequence"/>
</dbReference>
<feature type="repeat" description="ANK" evidence="9">
    <location>
        <begin position="140"/>
        <end position="172"/>
    </location>
</feature>
<dbReference type="SUPFAM" id="SSF48403">
    <property type="entry name" value="Ankyrin repeat"/>
    <property type="match status" value="1"/>
</dbReference>
<reference evidence="10 11" key="1">
    <citation type="submission" date="2024-06" db="EMBL/GenBank/DDBJ databases">
        <authorList>
            <person name="Kraege A."/>
            <person name="Thomma B."/>
        </authorList>
    </citation>
    <scope>NUCLEOTIDE SEQUENCE [LARGE SCALE GENOMIC DNA]</scope>
</reference>
<dbReference type="Gene3D" id="1.25.40.20">
    <property type="entry name" value="Ankyrin repeat-containing domain"/>
    <property type="match status" value="2"/>
</dbReference>
<comment type="subcellular location">
    <subcellularLocation>
        <location evidence="1">Nucleus</location>
    </subcellularLocation>
</comment>
<dbReference type="PROSITE" id="PS50297">
    <property type="entry name" value="ANK_REP_REGION"/>
    <property type="match status" value="3"/>
</dbReference>
<protein>
    <recommendedName>
        <fullName evidence="2">NF-kappa-B inhibitor-like protein 1</fullName>
    </recommendedName>
    <alternativeName>
        <fullName evidence="7">Inhibitor of kappa B-like protein</fullName>
    </alternativeName>
    <alternativeName>
        <fullName evidence="8">Nuclear factor of kappa light polypeptide gene enhancer in B-cells inhibitor-like 1</fullName>
    </alternativeName>
</protein>
<gene>
    <name evidence="10" type="primary">g2246</name>
    <name evidence="10" type="ORF">VP750_LOCUS1924</name>
</gene>